<organism evidence="3">
    <name type="scientific">Schistocephalus solidus</name>
    <name type="common">Tapeworm</name>
    <dbReference type="NCBI Taxonomy" id="70667"/>
    <lineage>
        <taxon>Eukaryota</taxon>
        <taxon>Metazoa</taxon>
        <taxon>Spiralia</taxon>
        <taxon>Lophotrochozoa</taxon>
        <taxon>Platyhelminthes</taxon>
        <taxon>Cestoda</taxon>
        <taxon>Eucestoda</taxon>
        <taxon>Diphyllobothriidea</taxon>
        <taxon>Diphyllobothriidae</taxon>
        <taxon>Schistocephalus</taxon>
    </lineage>
</organism>
<keyword evidence="2" id="KW-1185">Reference proteome</keyword>
<dbReference type="EMBL" id="UYSU01048111">
    <property type="protein sequence ID" value="VDM05954.1"/>
    <property type="molecule type" value="Genomic_DNA"/>
</dbReference>
<name>A0A183TSX0_SCHSO</name>
<evidence type="ECO:0000313" key="1">
    <source>
        <dbReference type="EMBL" id="VDM05954.1"/>
    </source>
</evidence>
<protein>
    <submittedName>
        <fullName evidence="3">Endonuclease/exonuclease/phosphatase domain-containing protein</fullName>
    </submittedName>
</protein>
<sequence length="220" mass="24208">MAKYAVVNLKQTTIHPLHPPQHTLRTTRVSPLTLAAWNVRSLLDNPKSNWLEWRTALAARELTHYKLEIAVLSKTRFSEQGQFEEVGAGFTFCWTGRPKSEQRDAGVAFAILNEIVGRLPCLPQGINDCLMSLCLPLRGDQFTTIISARMQAPKRVSTTTVHDLLFAEDCAISMVTPITLTIATGPTPATSVATSYYLPPATCTTTPWTFTCESTALLAS</sequence>
<dbReference type="AlphaFoldDB" id="A0A183TSX0"/>
<gene>
    <name evidence="1" type="ORF">SSLN_LOCUS19568</name>
</gene>
<dbReference type="Proteomes" id="UP000275846">
    <property type="component" value="Unassembled WGS sequence"/>
</dbReference>
<proteinExistence type="predicted"/>
<accession>A0A183TSX0</accession>
<reference evidence="1 2" key="2">
    <citation type="submission" date="2018-11" db="EMBL/GenBank/DDBJ databases">
        <authorList>
            <consortium name="Pathogen Informatics"/>
        </authorList>
    </citation>
    <scope>NUCLEOTIDE SEQUENCE [LARGE SCALE GENOMIC DNA]</scope>
    <source>
        <strain evidence="1 2">NST_G2</strain>
    </source>
</reference>
<evidence type="ECO:0000313" key="2">
    <source>
        <dbReference type="Proteomes" id="UP000275846"/>
    </source>
</evidence>
<dbReference type="WBParaSite" id="SSLN_0002029901-mRNA-1">
    <property type="protein sequence ID" value="SSLN_0002029901-mRNA-1"/>
    <property type="gene ID" value="SSLN_0002029901"/>
</dbReference>
<reference evidence="3" key="1">
    <citation type="submission" date="2016-06" db="UniProtKB">
        <authorList>
            <consortium name="WormBaseParasite"/>
        </authorList>
    </citation>
    <scope>IDENTIFICATION</scope>
</reference>
<evidence type="ECO:0000313" key="3">
    <source>
        <dbReference type="WBParaSite" id="SSLN_0002029901-mRNA-1"/>
    </source>
</evidence>